<gene>
    <name evidence="1" type="ORF">MNBD_ALPHA09-1797</name>
</gene>
<dbReference type="EMBL" id="UOEM01000099">
    <property type="protein sequence ID" value="VAW16681.1"/>
    <property type="molecule type" value="Genomic_DNA"/>
</dbReference>
<proteinExistence type="predicted"/>
<name>A0A3B0TDF9_9ZZZZ</name>
<evidence type="ECO:0000313" key="1">
    <source>
        <dbReference type="EMBL" id="VAW16681.1"/>
    </source>
</evidence>
<dbReference type="InterPro" id="IPR021395">
    <property type="entry name" value="DUF3035"/>
</dbReference>
<reference evidence="1" key="1">
    <citation type="submission" date="2018-06" db="EMBL/GenBank/DDBJ databases">
        <authorList>
            <person name="Zhirakovskaya E."/>
        </authorList>
    </citation>
    <scope>NUCLEOTIDE SEQUENCE</scope>
</reference>
<dbReference type="AlphaFoldDB" id="A0A3B0TDF9"/>
<evidence type="ECO:0008006" key="2">
    <source>
        <dbReference type="Google" id="ProtNLM"/>
    </source>
</evidence>
<organism evidence="1">
    <name type="scientific">hydrothermal vent metagenome</name>
    <dbReference type="NCBI Taxonomy" id="652676"/>
    <lineage>
        <taxon>unclassified sequences</taxon>
        <taxon>metagenomes</taxon>
        <taxon>ecological metagenomes</taxon>
    </lineage>
</organism>
<accession>A0A3B0TDF9</accession>
<dbReference type="Pfam" id="PF11233">
    <property type="entry name" value="DUF3035"/>
    <property type="match status" value="1"/>
</dbReference>
<protein>
    <recommendedName>
        <fullName evidence="2">DUF3035 domain-containing protein</fullName>
    </recommendedName>
</protein>
<sequence length="199" mass="21163">MVNLEFQVAGTNTMVRTRSLKIVAIVVAATVLAGCSSRQSGVREMLGLDKSPPDEFLVVTKAPLIVPPGSDLVPPDPGAPPTAANNPATVAETATFGARRTTGASSKAESAILASAGVQGADPRIRRRLRAETLRAKEAESTVANQILNIQRDQVETLDPEEERVRLRKKRTGRRISAEDILSDTCPPGSPKNCRTTAN</sequence>